<dbReference type="Pfam" id="PF18967">
    <property type="entry name" value="PycTM"/>
    <property type="match status" value="1"/>
</dbReference>
<feature type="transmembrane region" description="Helical" evidence="8">
    <location>
        <begin position="149"/>
        <end position="170"/>
    </location>
</feature>
<gene>
    <name evidence="10" type="ORF">SAMN05660359_04454</name>
</gene>
<evidence type="ECO:0000256" key="3">
    <source>
        <dbReference type="ARBA" id="ARBA00022692"/>
    </source>
</evidence>
<evidence type="ECO:0000256" key="5">
    <source>
        <dbReference type="ARBA" id="ARBA00022989"/>
    </source>
</evidence>
<organism evidence="10 11">
    <name type="scientific">Geodermatophilus obscurus</name>
    <dbReference type="NCBI Taxonomy" id="1861"/>
    <lineage>
        <taxon>Bacteria</taxon>
        <taxon>Bacillati</taxon>
        <taxon>Actinomycetota</taxon>
        <taxon>Actinomycetes</taxon>
        <taxon>Geodermatophilales</taxon>
        <taxon>Geodermatophilaceae</taxon>
        <taxon>Geodermatophilus</taxon>
    </lineage>
</organism>
<evidence type="ECO:0000256" key="7">
    <source>
        <dbReference type="ARBA" id="ARBA00023136"/>
    </source>
</evidence>
<evidence type="ECO:0000313" key="10">
    <source>
        <dbReference type="EMBL" id="SFO57261.1"/>
    </source>
</evidence>
<dbReference type="Proteomes" id="UP000183642">
    <property type="component" value="Unassembled WGS sequence"/>
</dbReference>
<dbReference type="InterPro" id="IPR043760">
    <property type="entry name" value="PycTM_dom"/>
</dbReference>
<evidence type="ECO:0000256" key="4">
    <source>
        <dbReference type="ARBA" id="ARBA00022741"/>
    </source>
</evidence>
<evidence type="ECO:0000256" key="6">
    <source>
        <dbReference type="ARBA" id="ARBA00023118"/>
    </source>
</evidence>
<reference evidence="11" key="1">
    <citation type="submission" date="2016-10" db="EMBL/GenBank/DDBJ databases">
        <authorList>
            <person name="Varghese N."/>
            <person name="Submissions S."/>
        </authorList>
    </citation>
    <scope>NUCLEOTIDE SEQUENCE [LARGE SCALE GENOMIC DNA]</scope>
    <source>
        <strain evidence="11">DSM 43161</strain>
    </source>
</reference>
<feature type="domain" description="Pycsar effector protein" evidence="9">
    <location>
        <begin position="31"/>
        <end position="170"/>
    </location>
</feature>
<dbReference type="RefSeq" id="WP_075015683.1">
    <property type="nucleotide sequence ID" value="NZ_FOWE01000012.1"/>
</dbReference>
<feature type="transmembrane region" description="Helical" evidence="8">
    <location>
        <begin position="71"/>
        <end position="92"/>
    </location>
</feature>
<keyword evidence="5 8" id="KW-1133">Transmembrane helix</keyword>
<proteinExistence type="predicted"/>
<sequence length="173" mass="18269">MLRRSPAPKPEPPKGNEDAYLAISTIGPLANNADTKIGFVATALTVLTTGVVRQRPRVDALIDGGVGLRDVVALGCLAISAAMIVLAGYWLFRALSPRLTNPKPSRFAFPHLAGADLETLAQPDPIAGRAEAWVQAQTLSRIVLDKFTYFRKALGAGLGAGAAFVGWLLVVPL</sequence>
<evidence type="ECO:0000259" key="9">
    <source>
        <dbReference type="Pfam" id="PF18967"/>
    </source>
</evidence>
<evidence type="ECO:0000256" key="1">
    <source>
        <dbReference type="ARBA" id="ARBA00004236"/>
    </source>
</evidence>
<comment type="subcellular location">
    <subcellularLocation>
        <location evidence="1">Cell membrane</location>
    </subcellularLocation>
</comment>
<dbReference type="EMBL" id="FOWE01000012">
    <property type="protein sequence ID" value="SFO57261.1"/>
    <property type="molecule type" value="Genomic_DNA"/>
</dbReference>
<keyword evidence="2" id="KW-1003">Cell membrane</keyword>
<keyword evidence="4" id="KW-0547">Nucleotide-binding</keyword>
<evidence type="ECO:0000313" key="11">
    <source>
        <dbReference type="Proteomes" id="UP000183642"/>
    </source>
</evidence>
<keyword evidence="3 8" id="KW-0812">Transmembrane</keyword>
<protein>
    <recommendedName>
        <fullName evidence="9">Pycsar effector protein domain-containing protein</fullName>
    </recommendedName>
</protein>
<name>A0A1I5IB76_9ACTN</name>
<keyword evidence="6" id="KW-0051">Antiviral defense</keyword>
<evidence type="ECO:0000256" key="2">
    <source>
        <dbReference type="ARBA" id="ARBA00022475"/>
    </source>
</evidence>
<keyword evidence="11" id="KW-1185">Reference proteome</keyword>
<evidence type="ECO:0000256" key="8">
    <source>
        <dbReference type="SAM" id="Phobius"/>
    </source>
</evidence>
<dbReference type="AlphaFoldDB" id="A0A1I5IB76"/>
<dbReference type="OrthoDB" id="5194531at2"/>
<keyword evidence="7 8" id="KW-0472">Membrane</keyword>
<accession>A0A1I5IB76</accession>